<dbReference type="InterPro" id="IPR011527">
    <property type="entry name" value="ABC1_TM_dom"/>
</dbReference>
<keyword evidence="7 9" id="KW-0472">Membrane</keyword>
<dbReference type="InterPro" id="IPR039421">
    <property type="entry name" value="Type_1_exporter"/>
</dbReference>
<gene>
    <name evidence="12" type="ORF">B0A49_02766</name>
</gene>
<evidence type="ECO:0000313" key="12">
    <source>
        <dbReference type="EMBL" id="TKA73188.1"/>
    </source>
</evidence>
<evidence type="ECO:0000256" key="1">
    <source>
        <dbReference type="ARBA" id="ARBA00004141"/>
    </source>
</evidence>
<dbReference type="STRING" id="331657.A0A4U0XCE8"/>
<dbReference type="OrthoDB" id="6500128at2759"/>
<dbReference type="Pfam" id="PF00005">
    <property type="entry name" value="ABC_tran"/>
    <property type="match status" value="2"/>
</dbReference>
<dbReference type="AlphaFoldDB" id="A0A4U0XCE8"/>
<keyword evidence="6 9" id="KW-1133">Transmembrane helix</keyword>
<comment type="caution">
    <text evidence="12">The sequence shown here is derived from an EMBL/GenBank/DDBJ whole genome shotgun (WGS) entry which is preliminary data.</text>
</comment>
<comment type="similarity">
    <text evidence="2">Belongs to the ABC transporter superfamily. ABCB family. Multidrug resistance exporter (TC 3.A.1.201) subfamily.</text>
</comment>
<dbReference type="EMBL" id="NAJN01000449">
    <property type="protein sequence ID" value="TKA73188.1"/>
    <property type="molecule type" value="Genomic_DNA"/>
</dbReference>
<dbReference type="GO" id="GO:0005743">
    <property type="term" value="C:mitochondrial inner membrane"/>
    <property type="evidence" value="ECO:0007669"/>
    <property type="project" value="TreeGrafter"/>
</dbReference>
<feature type="region of interest" description="Disordered" evidence="8">
    <location>
        <begin position="516"/>
        <end position="535"/>
    </location>
</feature>
<evidence type="ECO:0000259" key="11">
    <source>
        <dbReference type="PROSITE" id="PS50929"/>
    </source>
</evidence>
<dbReference type="InterPro" id="IPR003439">
    <property type="entry name" value="ABC_transporter-like_ATP-bd"/>
</dbReference>
<feature type="transmembrane region" description="Helical" evidence="9">
    <location>
        <begin position="90"/>
        <end position="112"/>
    </location>
</feature>
<feature type="transmembrane region" description="Helical" evidence="9">
    <location>
        <begin position="202"/>
        <end position="222"/>
    </location>
</feature>
<feature type="transmembrane region" description="Helical" evidence="9">
    <location>
        <begin position="727"/>
        <end position="750"/>
    </location>
</feature>
<accession>A0A4U0XCE8</accession>
<evidence type="ECO:0008006" key="14">
    <source>
        <dbReference type="Google" id="ProtNLM"/>
    </source>
</evidence>
<dbReference type="CDD" id="cd18577">
    <property type="entry name" value="ABC_6TM_Pgp_ABCB1_D1_like"/>
    <property type="match status" value="1"/>
</dbReference>
<feature type="domain" description="ABC transporter" evidence="10">
    <location>
        <begin position="248"/>
        <end position="493"/>
    </location>
</feature>
<evidence type="ECO:0000256" key="3">
    <source>
        <dbReference type="ARBA" id="ARBA00022692"/>
    </source>
</evidence>
<evidence type="ECO:0000256" key="4">
    <source>
        <dbReference type="ARBA" id="ARBA00022741"/>
    </source>
</evidence>
<evidence type="ECO:0000256" key="5">
    <source>
        <dbReference type="ARBA" id="ARBA00022840"/>
    </source>
</evidence>
<dbReference type="Gene3D" id="1.20.1560.10">
    <property type="entry name" value="ABC transporter type 1, transmembrane domain"/>
    <property type="match status" value="1"/>
</dbReference>
<evidence type="ECO:0000259" key="10">
    <source>
        <dbReference type="PROSITE" id="PS50893"/>
    </source>
</evidence>
<feature type="transmembrane region" description="Helical" evidence="9">
    <location>
        <begin position="169"/>
        <end position="190"/>
    </location>
</feature>
<dbReference type="SUPFAM" id="SSF90123">
    <property type="entry name" value="ABC transporter transmembrane region"/>
    <property type="match status" value="2"/>
</dbReference>
<evidence type="ECO:0000256" key="9">
    <source>
        <dbReference type="SAM" id="Phobius"/>
    </source>
</evidence>
<dbReference type="PANTHER" id="PTHR43394">
    <property type="entry name" value="ATP-DEPENDENT PERMEASE MDL1, MITOCHONDRIAL"/>
    <property type="match status" value="1"/>
</dbReference>
<organism evidence="12 13">
    <name type="scientific">Cryomyces minteri</name>
    <dbReference type="NCBI Taxonomy" id="331657"/>
    <lineage>
        <taxon>Eukaryota</taxon>
        <taxon>Fungi</taxon>
        <taxon>Dikarya</taxon>
        <taxon>Ascomycota</taxon>
        <taxon>Pezizomycotina</taxon>
        <taxon>Dothideomycetes</taxon>
        <taxon>Dothideomycetes incertae sedis</taxon>
        <taxon>Cryomyces</taxon>
    </lineage>
</organism>
<dbReference type="InterPro" id="IPR027417">
    <property type="entry name" value="P-loop_NTPase"/>
</dbReference>
<feature type="domain" description="ABC transmembrane type-1" evidence="11">
    <location>
        <begin position="585"/>
        <end position="748"/>
    </location>
</feature>
<dbReference type="InterPro" id="IPR036640">
    <property type="entry name" value="ABC1_TM_sf"/>
</dbReference>
<dbReference type="SUPFAM" id="SSF52540">
    <property type="entry name" value="P-loop containing nucleoside triphosphate hydrolases"/>
    <property type="match status" value="2"/>
</dbReference>
<feature type="transmembrane region" description="Helical" evidence="9">
    <location>
        <begin position="65"/>
        <end position="84"/>
    </location>
</feature>
<sequence>FITIYVATAGFIYTGEHISQKIREEYLAAILRQNIGFFDKLGAGEITTRITSDTNLIQDGISEKIGLTLTAVATFITAFVIAFIKYWKLTLILSSTVIAIVVTMGGLSPFIVKWNKKSLEAYALGGTVAEEVVSSIRNATAFNTQDKLAKQYDAHLTEAGKWGFKMKGILAVMIGLLFCFIYLNYGLSFWQGSRYLVAGEMTLSEVITIMMAIMIAAAGKIFSTIDRVSPLDPASATGIKLDHVEGAVELRNIKHIYPSRPEVVVMEDVSLLVPAGKTTALVGASGSGKSTIVGLVERFYDPVGGTVLLDGHNVQDLNLRWLRQQISLVSQEPTLFATTIFGNIKHGLIGTRHEQLGEEKIRVMVENAAKMSNAHDFITSLPEGYETNVGERGFLLSGGQKQRIAIARAIVSDPKILLLDEATSALDTKSEGVVQAALDRAAQGRTTIIIAHRLSTIKTADNIVVMSHGRIVEQGTHDELLEKGAAYYNLVEAQRIAAETENKNLDEVTILDEKDGNLHHSSTQEKGNEFAEDPDDFKLNRTKTGKSVSSVALQKKQDEASNTYSLWTLIKVVGRFNKSEWHLMLVGLIFSIIAGGGNPTQAVFFAKAIVALSLPPSQYAELRAGANFWSAMYTMLAFVQLIAFLVQGLAFAYCSERLVHRARDQAFRTMLRQDISFFDKEENTAGALTSFLSTETTHLAGMSGSTLGTILVVLTTLIAAITVSCAIGWKLALVCTSTIPILLGSGYFRFWMLALPSDRADVPEAAIEQACRDANIYDFIISLPDGFATVVGSKGSMLSGGQKQRVAIARALLRNPTVLLLDEATSALDSESEKVVQAALDKAAKGRTTIAVAHRLSTIQKADMIYVFDQGRIVENGTHQELLARKGRYFELVSLQSLGKMH</sequence>
<feature type="transmembrane region" description="Helical" evidence="9">
    <location>
        <begin position="630"/>
        <end position="653"/>
    </location>
</feature>
<feature type="non-terminal residue" evidence="12">
    <location>
        <position position="1"/>
    </location>
</feature>
<dbReference type="GO" id="GO:0016887">
    <property type="term" value="F:ATP hydrolysis activity"/>
    <property type="evidence" value="ECO:0007669"/>
    <property type="project" value="InterPro"/>
</dbReference>
<evidence type="ECO:0000313" key="13">
    <source>
        <dbReference type="Proteomes" id="UP000308768"/>
    </source>
</evidence>
<dbReference type="Pfam" id="PF00664">
    <property type="entry name" value="ABC_membrane"/>
    <property type="match status" value="2"/>
</dbReference>
<feature type="domain" description="ABC transmembrane type-1" evidence="11">
    <location>
        <begin position="1"/>
        <end position="218"/>
    </location>
</feature>
<comment type="subcellular location">
    <subcellularLocation>
        <location evidence="1">Membrane</location>
        <topology evidence="1">Multi-pass membrane protein</topology>
    </subcellularLocation>
</comment>
<dbReference type="PROSITE" id="PS50893">
    <property type="entry name" value="ABC_TRANSPORTER_2"/>
    <property type="match status" value="2"/>
</dbReference>
<dbReference type="PROSITE" id="PS00211">
    <property type="entry name" value="ABC_TRANSPORTER_1"/>
    <property type="match status" value="2"/>
</dbReference>
<dbReference type="GO" id="GO:0015421">
    <property type="term" value="F:ABC-type oligopeptide transporter activity"/>
    <property type="evidence" value="ECO:0007669"/>
    <property type="project" value="TreeGrafter"/>
</dbReference>
<evidence type="ECO:0000256" key="6">
    <source>
        <dbReference type="ARBA" id="ARBA00022989"/>
    </source>
</evidence>
<name>A0A4U0XCE8_9PEZI</name>
<dbReference type="FunFam" id="3.40.50.300:FF:002695">
    <property type="entry name" value="ABC multidrug transporter, putative"/>
    <property type="match status" value="1"/>
</dbReference>
<dbReference type="Gene3D" id="3.40.50.300">
    <property type="entry name" value="P-loop containing nucleotide triphosphate hydrolases"/>
    <property type="match status" value="2"/>
</dbReference>
<keyword evidence="13" id="KW-1185">Reference proteome</keyword>
<dbReference type="PANTHER" id="PTHR43394:SF27">
    <property type="entry name" value="ATP-DEPENDENT TRANSLOCASE ABCB1-LIKE"/>
    <property type="match status" value="1"/>
</dbReference>
<dbReference type="CDD" id="cd18578">
    <property type="entry name" value="ABC_6TM_Pgp_ABCB1_D2_like"/>
    <property type="match status" value="1"/>
</dbReference>
<dbReference type="FunFam" id="3.40.50.300:FF:000251">
    <property type="entry name" value="ABC transporter B family member 19"/>
    <property type="match status" value="1"/>
</dbReference>
<feature type="transmembrane region" description="Helical" evidence="9">
    <location>
        <begin position="585"/>
        <end position="610"/>
    </location>
</feature>
<dbReference type="Proteomes" id="UP000308768">
    <property type="component" value="Unassembled WGS sequence"/>
</dbReference>
<dbReference type="InterPro" id="IPR017871">
    <property type="entry name" value="ABC_transporter-like_CS"/>
</dbReference>
<evidence type="ECO:0000256" key="8">
    <source>
        <dbReference type="SAM" id="MobiDB-lite"/>
    </source>
</evidence>
<dbReference type="GO" id="GO:0005524">
    <property type="term" value="F:ATP binding"/>
    <property type="evidence" value="ECO:0007669"/>
    <property type="project" value="UniProtKB-KW"/>
</dbReference>
<evidence type="ECO:0000256" key="2">
    <source>
        <dbReference type="ARBA" id="ARBA00007577"/>
    </source>
</evidence>
<dbReference type="SMART" id="SM00382">
    <property type="entry name" value="AAA"/>
    <property type="match status" value="2"/>
</dbReference>
<proteinExistence type="inferred from homology"/>
<protein>
    <recommendedName>
        <fullName evidence="14">Leptomycin B resistance protein pmd1</fullName>
    </recommendedName>
</protein>
<feature type="transmembrane region" description="Helical" evidence="9">
    <location>
        <begin position="699"/>
        <end position="721"/>
    </location>
</feature>
<dbReference type="GO" id="GO:0090374">
    <property type="term" value="P:oligopeptide export from mitochondrion"/>
    <property type="evidence" value="ECO:0007669"/>
    <property type="project" value="TreeGrafter"/>
</dbReference>
<feature type="compositionally biased region" description="Basic and acidic residues" evidence="8">
    <location>
        <begin position="516"/>
        <end position="529"/>
    </location>
</feature>
<keyword evidence="5" id="KW-0067">ATP-binding</keyword>
<feature type="domain" description="ABC transporter" evidence="10">
    <location>
        <begin position="660"/>
        <end position="895"/>
    </location>
</feature>
<reference evidence="12 13" key="1">
    <citation type="submission" date="2017-03" db="EMBL/GenBank/DDBJ databases">
        <title>Genomes of endolithic fungi from Antarctica.</title>
        <authorList>
            <person name="Coleine C."/>
            <person name="Masonjones S."/>
            <person name="Stajich J.E."/>
        </authorList>
    </citation>
    <scope>NUCLEOTIDE SEQUENCE [LARGE SCALE GENOMIC DNA]</scope>
    <source>
        <strain evidence="12 13">CCFEE 5187</strain>
    </source>
</reference>
<evidence type="ECO:0000256" key="7">
    <source>
        <dbReference type="ARBA" id="ARBA00023136"/>
    </source>
</evidence>
<dbReference type="InterPro" id="IPR003593">
    <property type="entry name" value="AAA+_ATPase"/>
</dbReference>
<keyword evidence="3 9" id="KW-0812">Transmembrane</keyword>
<dbReference type="PROSITE" id="PS50929">
    <property type="entry name" value="ABC_TM1F"/>
    <property type="match status" value="2"/>
</dbReference>
<keyword evidence="4" id="KW-0547">Nucleotide-binding</keyword>
<dbReference type="CDD" id="cd03249">
    <property type="entry name" value="ABC_MTABC3_MDL1_MDL2"/>
    <property type="match status" value="1"/>
</dbReference>